<evidence type="ECO:0000256" key="1">
    <source>
        <dbReference type="SAM" id="MobiDB-lite"/>
    </source>
</evidence>
<evidence type="ECO:0000313" key="3">
    <source>
        <dbReference type="Proteomes" id="UP000319817"/>
    </source>
</evidence>
<feature type="region of interest" description="Disordered" evidence="1">
    <location>
        <begin position="84"/>
        <end position="110"/>
    </location>
</feature>
<dbReference type="RefSeq" id="WP_145421363.1">
    <property type="nucleotide sequence ID" value="NZ_CP036526.1"/>
</dbReference>
<dbReference type="Proteomes" id="UP000319817">
    <property type="component" value="Chromosome"/>
</dbReference>
<accession>A0A517P2P1</accession>
<evidence type="ECO:0000313" key="2">
    <source>
        <dbReference type="EMBL" id="QDT13633.1"/>
    </source>
</evidence>
<protein>
    <submittedName>
        <fullName evidence="2">Uncharacterized protein</fullName>
    </submittedName>
</protein>
<dbReference type="AlphaFoldDB" id="A0A517P2P1"/>
<dbReference type="EMBL" id="CP036526">
    <property type="protein sequence ID" value="QDT13633.1"/>
    <property type="molecule type" value="Genomic_DNA"/>
</dbReference>
<proteinExistence type="predicted"/>
<name>A0A517P2P1_9BACT</name>
<sequence length="365" mass="40486">MQDQLAPLYLLPPPANTPWAGTPGQTIQSQVARTDADPLIVNLPLFWYDPRWSRLTTQQADDLAVAVSRYDVLVSALRSDLAGADTEPSFHAPIKNESDEESPGEVSPDSDAAFFPRIVPYRPERYGLNAADFDQATIIDVRLMMPRDTSGRFAYSPDQIARWESKTQVEDVEGSWVPAATFPPDVDSFENLPTKLQQLRYLAPSAAVFTSIGPYRLEEEIPLAVGSKPDGLIVRFDEVALEPLQLAALTRRARQLMNAANAKHTPLWIVPGEITADDAVKLVALGADAIGVDAWCNPLMDDSQIDQSSHYSSRIDFDELAEEALYDLIERFSGLYLSLQRVPRKERLGSFSTGWAKTLNIKALR</sequence>
<keyword evidence="3" id="KW-1185">Reference proteome</keyword>
<dbReference type="OrthoDB" id="237408at2"/>
<reference evidence="2 3" key="1">
    <citation type="submission" date="2019-02" db="EMBL/GenBank/DDBJ databases">
        <title>Deep-cultivation of Planctomycetes and their phenomic and genomic characterization uncovers novel biology.</title>
        <authorList>
            <person name="Wiegand S."/>
            <person name="Jogler M."/>
            <person name="Boedeker C."/>
            <person name="Pinto D."/>
            <person name="Vollmers J."/>
            <person name="Rivas-Marin E."/>
            <person name="Kohn T."/>
            <person name="Peeters S.H."/>
            <person name="Heuer A."/>
            <person name="Rast P."/>
            <person name="Oberbeckmann S."/>
            <person name="Bunk B."/>
            <person name="Jeske O."/>
            <person name="Meyerdierks A."/>
            <person name="Storesund J.E."/>
            <person name="Kallscheuer N."/>
            <person name="Luecker S."/>
            <person name="Lage O.M."/>
            <person name="Pohl T."/>
            <person name="Merkel B.J."/>
            <person name="Hornburger P."/>
            <person name="Mueller R.-W."/>
            <person name="Bruemmer F."/>
            <person name="Labrenz M."/>
            <person name="Spormann A.M."/>
            <person name="Op den Camp H."/>
            <person name="Overmann J."/>
            <person name="Amann R."/>
            <person name="Jetten M.S.M."/>
            <person name="Mascher T."/>
            <person name="Medema M.H."/>
            <person name="Devos D.P."/>
            <person name="Kaster A.-K."/>
            <person name="Ovreas L."/>
            <person name="Rohde M."/>
            <person name="Galperin M.Y."/>
            <person name="Jogler C."/>
        </authorList>
    </citation>
    <scope>NUCLEOTIDE SEQUENCE [LARGE SCALE GENOMIC DNA]</scope>
    <source>
        <strain evidence="2 3">K23_9</strain>
    </source>
</reference>
<gene>
    <name evidence="2" type="ORF">K239x_56530</name>
</gene>
<organism evidence="2 3">
    <name type="scientific">Stieleria marina</name>
    <dbReference type="NCBI Taxonomy" id="1930275"/>
    <lineage>
        <taxon>Bacteria</taxon>
        <taxon>Pseudomonadati</taxon>
        <taxon>Planctomycetota</taxon>
        <taxon>Planctomycetia</taxon>
        <taxon>Pirellulales</taxon>
        <taxon>Pirellulaceae</taxon>
        <taxon>Stieleria</taxon>
    </lineage>
</organism>